<dbReference type="InterPro" id="IPR001387">
    <property type="entry name" value="Cro/C1-type_HTH"/>
</dbReference>
<dbReference type="PANTHER" id="PTHR35010:SF2">
    <property type="entry name" value="BLL4672 PROTEIN"/>
    <property type="match status" value="1"/>
</dbReference>
<reference evidence="2" key="1">
    <citation type="submission" date="2022-10" db="EMBL/GenBank/DDBJ databases">
        <title>The complete genomes of actinobacterial strains from the NBC collection.</title>
        <authorList>
            <person name="Joergensen T.S."/>
            <person name="Alvarez Arevalo M."/>
            <person name="Sterndorff E.B."/>
            <person name="Faurdal D."/>
            <person name="Vuksanovic O."/>
            <person name="Mourched A.-S."/>
            <person name="Charusanti P."/>
            <person name="Shaw S."/>
            <person name="Blin K."/>
            <person name="Weber T."/>
        </authorList>
    </citation>
    <scope>NUCLEOTIDE SEQUENCE</scope>
    <source>
        <strain evidence="2">NBC_00256</strain>
    </source>
</reference>
<evidence type="ECO:0000313" key="2">
    <source>
        <dbReference type="EMBL" id="WUP50683.1"/>
    </source>
</evidence>
<evidence type="ECO:0000313" key="3">
    <source>
        <dbReference type="Proteomes" id="UP001432190"/>
    </source>
</evidence>
<dbReference type="Gene3D" id="3.30.450.180">
    <property type="match status" value="1"/>
</dbReference>
<evidence type="ECO:0000259" key="1">
    <source>
        <dbReference type="PROSITE" id="PS50943"/>
    </source>
</evidence>
<feature type="domain" description="HTH cro/C1-type" evidence="1">
    <location>
        <begin position="35"/>
        <end position="82"/>
    </location>
</feature>
<protein>
    <submittedName>
        <fullName evidence="2">Helix-turn-helix transcriptional regulator</fullName>
    </submittedName>
</protein>
<dbReference type="Gene3D" id="1.10.260.40">
    <property type="entry name" value="lambda repressor-like DNA-binding domains"/>
    <property type="match status" value="1"/>
</dbReference>
<gene>
    <name evidence="2" type="ORF">OG994_03960</name>
</gene>
<dbReference type="RefSeq" id="WP_328852208.1">
    <property type="nucleotide sequence ID" value="NZ_CP108084.1"/>
</dbReference>
<dbReference type="SUPFAM" id="SSF47413">
    <property type="entry name" value="lambda repressor-like DNA-binding domains"/>
    <property type="match status" value="1"/>
</dbReference>
<dbReference type="InterPro" id="IPR041413">
    <property type="entry name" value="MLTR_LBD"/>
</dbReference>
<accession>A0ABZ1S9L4</accession>
<dbReference type="InterPro" id="IPR010982">
    <property type="entry name" value="Lambda_DNA-bd_dom_sf"/>
</dbReference>
<sequence length="288" mass="31547">MQKRSELGQFLRARRAQVSPGDVDLPADGSRRVPGLRRAEVAALAGLSVDYYIRLEQGRERNPSVSVLKALGRALRLEPDARRYLFVLAGAAPRCPDRNGPKAVSPNLLAMLHEWTNHPVLLMDRCNTILAANQLGTALVAGHRHSDNLTRLTFLDPNAHSYLRDWEQVAAVCVAGLRAAASDDPNDPELTALVGELSVQSDDFRKRWAKAEVREKTSELILLHHALVGDLDLTYEILRPAANPDLMVKVFRAEPGSATAERLAVLGSLTAQEQVGPAQVSTRVARQP</sequence>
<proteinExistence type="predicted"/>
<keyword evidence="3" id="KW-1185">Reference proteome</keyword>
<dbReference type="Pfam" id="PF13560">
    <property type="entry name" value="HTH_31"/>
    <property type="match status" value="1"/>
</dbReference>
<dbReference type="Pfam" id="PF17765">
    <property type="entry name" value="MLTR_LBD"/>
    <property type="match status" value="1"/>
</dbReference>
<dbReference type="PANTHER" id="PTHR35010">
    <property type="entry name" value="BLL4672 PROTEIN-RELATED"/>
    <property type="match status" value="1"/>
</dbReference>
<dbReference type="CDD" id="cd00093">
    <property type="entry name" value="HTH_XRE"/>
    <property type="match status" value="1"/>
</dbReference>
<organism evidence="2 3">
    <name type="scientific">Micromonospora globbae</name>
    <dbReference type="NCBI Taxonomy" id="1894969"/>
    <lineage>
        <taxon>Bacteria</taxon>
        <taxon>Bacillati</taxon>
        <taxon>Actinomycetota</taxon>
        <taxon>Actinomycetes</taxon>
        <taxon>Micromonosporales</taxon>
        <taxon>Micromonosporaceae</taxon>
        <taxon>Micromonospora</taxon>
    </lineage>
</organism>
<name>A0ABZ1S9L4_9ACTN</name>
<dbReference type="PROSITE" id="PS50943">
    <property type="entry name" value="HTH_CROC1"/>
    <property type="match status" value="1"/>
</dbReference>
<dbReference type="SMART" id="SM00530">
    <property type="entry name" value="HTH_XRE"/>
    <property type="match status" value="1"/>
</dbReference>
<dbReference type="Proteomes" id="UP001432190">
    <property type="component" value="Chromosome"/>
</dbReference>
<dbReference type="EMBL" id="CP108084">
    <property type="protein sequence ID" value="WUP50683.1"/>
    <property type="molecule type" value="Genomic_DNA"/>
</dbReference>